<feature type="transmembrane region" description="Helical" evidence="4">
    <location>
        <begin position="153"/>
        <end position="174"/>
    </location>
</feature>
<dbReference type="InterPro" id="IPR050327">
    <property type="entry name" value="Proton-linked_MCT"/>
</dbReference>
<keyword evidence="4" id="KW-0812">Transmembrane</keyword>
<dbReference type="AlphaFoldDB" id="W2RYG6"/>
<dbReference type="GO" id="GO:0016020">
    <property type="term" value="C:membrane"/>
    <property type="evidence" value="ECO:0007669"/>
    <property type="project" value="UniProtKB-SubCell"/>
</dbReference>
<feature type="compositionally biased region" description="Polar residues" evidence="3">
    <location>
        <begin position="1"/>
        <end position="15"/>
    </location>
</feature>
<gene>
    <name evidence="5" type="ORF">HMPREF1541_03477</name>
</gene>
<dbReference type="PANTHER" id="PTHR11360">
    <property type="entry name" value="MONOCARBOXYLATE TRANSPORTER"/>
    <property type="match status" value="1"/>
</dbReference>
<evidence type="ECO:0000256" key="1">
    <source>
        <dbReference type="ARBA" id="ARBA00004141"/>
    </source>
</evidence>
<dbReference type="VEuPathDB" id="FungiDB:HMPREF1541_03477"/>
<evidence type="ECO:0000313" key="5">
    <source>
        <dbReference type="EMBL" id="ETN41541.1"/>
    </source>
</evidence>
<dbReference type="GeneID" id="19970816"/>
<dbReference type="SUPFAM" id="SSF103473">
    <property type="entry name" value="MFS general substrate transporter"/>
    <property type="match status" value="1"/>
</dbReference>
<evidence type="ECO:0000256" key="3">
    <source>
        <dbReference type="SAM" id="MobiDB-lite"/>
    </source>
</evidence>
<keyword evidence="4" id="KW-0472">Membrane</keyword>
<dbReference type="InterPro" id="IPR036259">
    <property type="entry name" value="MFS_trans_sf"/>
</dbReference>
<feature type="transmembrane region" description="Helical" evidence="4">
    <location>
        <begin position="372"/>
        <end position="394"/>
    </location>
</feature>
<dbReference type="EMBL" id="KB822719">
    <property type="protein sequence ID" value="ETN41541.1"/>
    <property type="molecule type" value="Genomic_DNA"/>
</dbReference>
<comment type="similarity">
    <text evidence="2">Belongs to the major facilitator superfamily. Monocarboxylate porter (TC 2.A.1.13) family.</text>
</comment>
<feature type="transmembrane region" description="Helical" evidence="4">
    <location>
        <begin position="346"/>
        <end position="366"/>
    </location>
</feature>
<organism evidence="5 6">
    <name type="scientific">Cyphellophora europaea (strain CBS 101466)</name>
    <name type="common">Phialophora europaea</name>
    <dbReference type="NCBI Taxonomy" id="1220924"/>
    <lineage>
        <taxon>Eukaryota</taxon>
        <taxon>Fungi</taxon>
        <taxon>Dikarya</taxon>
        <taxon>Ascomycota</taxon>
        <taxon>Pezizomycotina</taxon>
        <taxon>Eurotiomycetes</taxon>
        <taxon>Chaetothyriomycetidae</taxon>
        <taxon>Chaetothyriales</taxon>
        <taxon>Cyphellophoraceae</taxon>
        <taxon>Cyphellophora</taxon>
    </lineage>
</organism>
<protein>
    <recommendedName>
        <fullName evidence="7">Major facilitator superfamily (MFS) profile domain-containing protein</fullName>
    </recommendedName>
</protein>
<dbReference type="eggNOG" id="KOG2504">
    <property type="taxonomic scope" value="Eukaryota"/>
</dbReference>
<feature type="compositionally biased region" description="Basic and acidic residues" evidence="3">
    <location>
        <begin position="17"/>
        <end position="29"/>
    </location>
</feature>
<evidence type="ECO:0008006" key="7">
    <source>
        <dbReference type="Google" id="ProtNLM"/>
    </source>
</evidence>
<dbReference type="OrthoDB" id="2213137at2759"/>
<dbReference type="PANTHER" id="PTHR11360:SF156">
    <property type="entry name" value="MONOCARBOXYLATE TRANSPORTER, PUTATIVE (AFU_ORTHOLOGUE AFUA_4G14260)-RELATED"/>
    <property type="match status" value="1"/>
</dbReference>
<comment type="subcellular location">
    <subcellularLocation>
        <location evidence="1">Membrane</location>
        <topology evidence="1">Multi-pass membrane protein</topology>
    </subcellularLocation>
</comment>
<dbReference type="InterPro" id="IPR011701">
    <property type="entry name" value="MFS"/>
</dbReference>
<feature type="region of interest" description="Disordered" evidence="3">
    <location>
        <begin position="1"/>
        <end position="48"/>
    </location>
</feature>
<feature type="transmembrane region" description="Helical" evidence="4">
    <location>
        <begin position="56"/>
        <end position="79"/>
    </location>
</feature>
<dbReference type="Pfam" id="PF07690">
    <property type="entry name" value="MFS_1"/>
    <property type="match status" value="1"/>
</dbReference>
<feature type="transmembrane region" description="Helical" evidence="4">
    <location>
        <begin position="99"/>
        <end position="119"/>
    </location>
</feature>
<proteinExistence type="inferred from homology"/>
<dbReference type="GO" id="GO:0022857">
    <property type="term" value="F:transmembrane transporter activity"/>
    <property type="evidence" value="ECO:0007669"/>
    <property type="project" value="InterPro"/>
</dbReference>
<dbReference type="HOGENOM" id="CLU_001265_1_2_1"/>
<feature type="transmembrane region" description="Helical" evidence="4">
    <location>
        <begin position="219"/>
        <end position="238"/>
    </location>
</feature>
<feature type="compositionally biased region" description="Polar residues" evidence="3">
    <location>
        <begin position="31"/>
        <end position="48"/>
    </location>
</feature>
<dbReference type="InParanoid" id="W2RYG6"/>
<feature type="transmembrane region" description="Helical" evidence="4">
    <location>
        <begin position="314"/>
        <end position="334"/>
    </location>
</feature>
<dbReference type="RefSeq" id="XP_008716050.1">
    <property type="nucleotide sequence ID" value="XM_008717828.1"/>
</dbReference>
<reference evidence="5 6" key="1">
    <citation type="submission" date="2013-03" db="EMBL/GenBank/DDBJ databases">
        <title>The Genome Sequence of Phialophora europaea CBS 101466.</title>
        <authorList>
            <consortium name="The Broad Institute Genomics Platform"/>
            <person name="Cuomo C."/>
            <person name="de Hoog S."/>
            <person name="Gorbushina A."/>
            <person name="Walker B."/>
            <person name="Young S.K."/>
            <person name="Zeng Q."/>
            <person name="Gargeya S."/>
            <person name="Fitzgerald M."/>
            <person name="Haas B."/>
            <person name="Abouelleil A."/>
            <person name="Allen A.W."/>
            <person name="Alvarado L."/>
            <person name="Arachchi H.M."/>
            <person name="Berlin A.M."/>
            <person name="Chapman S.B."/>
            <person name="Gainer-Dewar J."/>
            <person name="Goldberg J."/>
            <person name="Griggs A."/>
            <person name="Gujja S."/>
            <person name="Hansen M."/>
            <person name="Howarth C."/>
            <person name="Imamovic A."/>
            <person name="Ireland A."/>
            <person name="Larimer J."/>
            <person name="McCowan C."/>
            <person name="Murphy C."/>
            <person name="Pearson M."/>
            <person name="Poon T.W."/>
            <person name="Priest M."/>
            <person name="Roberts A."/>
            <person name="Saif S."/>
            <person name="Shea T."/>
            <person name="Sisk P."/>
            <person name="Sykes S."/>
            <person name="Wortman J."/>
            <person name="Nusbaum C."/>
            <person name="Birren B."/>
        </authorList>
    </citation>
    <scope>NUCLEOTIDE SEQUENCE [LARGE SCALE GENOMIC DNA]</scope>
    <source>
        <strain evidence="5 6">CBS 101466</strain>
    </source>
</reference>
<feature type="transmembrane region" description="Helical" evidence="4">
    <location>
        <begin position="415"/>
        <end position="437"/>
    </location>
</feature>
<evidence type="ECO:0000256" key="4">
    <source>
        <dbReference type="SAM" id="Phobius"/>
    </source>
</evidence>
<keyword evidence="6" id="KW-1185">Reference proteome</keyword>
<keyword evidence="4" id="KW-1133">Transmembrane helix</keyword>
<accession>W2RYG6</accession>
<evidence type="ECO:0000256" key="2">
    <source>
        <dbReference type="ARBA" id="ARBA00006727"/>
    </source>
</evidence>
<feature type="transmembrane region" description="Helical" evidence="4">
    <location>
        <begin position="128"/>
        <end position="147"/>
    </location>
</feature>
<dbReference type="Proteomes" id="UP000030752">
    <property type="component" value="Unassembled WGS sequence"/>
</dbReference>
<dbReference type="Gene3D" id="1.20.1250.20">
    <property type="entry name" value="MFS general substrate transporter like domains"/>
    <property type="match status" value="2"/>
</dbReference>
<sequence length="485" mass="52387">MADSTSGTWEMQSPQRDAIHRERAFHELDDSTTTQEYQQQPQNSDSRYASASGKRAATLIGQAILQLPIWGFAMTYGIFQEYYISHWTLSGPSSATGVIGTTQNGVMYMSMPFLFAVFARRWARWRRLASLLGVLLTALSFLLSSFSTSVSHLIVSQGVFAALGCALVYSPTTLTLGEWFTDARRALAYGVVLSCKNIVGSTCPFLVRHLLDVYGFRVTLRIWAAIAAASAFGAIYLIPAAPPTAASVAGDVTEANDGSDPHRQRKVPWHFLRHRTFHIYAVATMLQSSGYGIPQTYLPSYAADITTLSTTASTLLLTLFNVPGILSSSFFGYLSDGKRFSLSASTVTCIAAFSSALSAFLLWGLASSHASAMPLLTLFSITFGFFAGGYSATWGGVIDELERESRERNEAIDTGVLYGMLNGARGIGYVGGGLAGVPLLKAGVGSGMHGGAYETEYGPLIVFTGLCSVFGGWSVVWKTWKRFKS</sequence>
<feature type="transmembrane region" description="Helical" evidence="4">
    <location>
        <begin position="457"/>
        <end position="477"/>
    </location>
</feature>
<evidence type="ECO:0000313" key="6">
    <source>
        <dbReference type="Proteomes" id="UP000030752"/>
    </source>
</evidence>
<name>W2RYG6_CYPE1</name>